<dbReference type="EMBL" id="CAJNNW010025680">
    <property type="protein sequence ID" value="CAE8678361.1"/>
    <property type="molecule type" value="Genomic_DNA"/>
</dbReference>
<sequence length="66" mass="7446">DGEGRIDRDKVDAAVSADPAKLALIDAKKYWPILLLALRQILSFIWQGHRQIVLDAPVLTQPWPEL</sequence>
<evidence type="ECO:0000313" key="1">
    <source>
        <dbReference type="EMBL" id="CAE8678361.1"/>
    </source>
</evidence>
<gene>
    <name evidence="1" type="ORF">PGLA2088_LOCUS20764</name>
</gene>
<protein>
    <submittedName>
        <fullName evidence="1">Uncharacterized protein</fullName>
    </submittedName>
</protein>
<organism evidence="1 2">
    <name type="scientific">Polarella glacialis</name>
    <name type="common">Dinoflagellate</name>
    <dbReference type="NCBI Taxonomy" id="89957"/>
    <lineage>
        <taxon>Eukaryota</taxon>
        <taxon>Sar</taxon>
        <taxon>Alveolata</taxon>
        <taxon>Dinophyceae</taxon>
        <taxon>Suessiales</taxon>
        <taxon>Suessiaceae</taxon>
        <taxon>Polarella</taxon>
    </lineage>
</organism>
<feature type="non-terminal residue" evidence="1">
    <location>
        <position position="66"/>
    </location>
</feature>
<accession>A0A813JHG2</accession>
<comment type="caution">
    <text evidence="1">The sequence shown here is derived from an EMBL/GenBank/DDBJ whole genome shotgun (WGS) entry which is preliminary data.</text>
</comment>
<dbReference type="AlphaFoldDB" id="A0A813JHG2"/>
<reference evidence="1" key="1">
    <citation type="submission" date="2021-02" db="EMBL/GenBank/DDBJ databases">
        <authorList>
            <person name="Dougan E. K."/>
            <person name="Rhodes N."/>
            <person name="Thang M."/>
            <person name="Chan C."/>
        </authorList>
    </citation>
    <scope>NUCLEOTIDE SEQUENCE</scope>
</reference>
<feature type="non-terminal residue" evidence="1">
    <location>
        <position position="1"/>
    </location>
</feature>
<evidence type="ECO:0000313" key="2">
    <source>
        <dbReference type="Proteomes" id="UP000626109"/>
    </source>
</evidence>
<proteinExistence type="predicted"/>
<dbReference type="Proteomes" id="UP000626109">
    <property type="component" value="Unassembled WGS sequence"/>
</dbReference>
<name>A0A813JHG2_POLGL</name>